<sequence length="94" mass="10519">CATCFCPCVTFGRIAEIVDRGSTSCGTSGALYALLQWFTCLHCVYSCAYRSKLRAQYNLGESPCNDCFVHCCCEPCALSQEYRELRNRGFDMSI</sequence>
<feature type="non-terminal residue" evidence="1">
    <location>
        <position position="1"/>
    </location>
</feature>
<protein>
    <submittedName>
        <fullName evidence="1">Uncharacterized protein</fullName>
    </submittedName>
</protein>
<organism evidence="1 2">
    <name type="scientific">Asparagus officinalis</name>
    <name type="common">Garden asparagus</name>
    <dbReference type="NCBI Taxonomy" id="4686"/>
    <lineage>
        <taxon>Eukaryota</taxon>
        <taxon>Viridiplantae</taxon>
        <taxon>Streptophyta</taxon>
        <taxon>Embryophyta</taxon>
        <taxon>Tracheophyta</taxon>
        <taxon>Spermatophyta</taxon>
        <taxon>Magnoliopsida</taxon>
        <taxon>Liliopsida</taxon>
        <taxon>Asparagales</taxon>
        <taxon>Asparagaceae</taxon>
        <taxon>Asparagoideae</taxon>
        <taxon>Asparagus</taxon>
    </lineage>
</organism>
<dbReference type="PANTHER" id="PTHR15907">
    <property type="entry name" value="DUF614 FAMILY PROTEIN-RELATED"/>
    <property type="match status" value="1"/>
</dbReference>
<dbReference type="AlphaFoldDB" id="A0A1R3L7W2"/>
<evidence type="ECO:0000313" key="1">
    <source>
        <dbReference type="EMBL" id="ONK55689.1"/>
    </source>
</evidence>
<proteinExistence type="predicted"/>
<dbReference type="Pfam" id="PF04749">
    <property type="entry name" value="PLAC8"/>
    <property type="match status" value="1"/>
</dbReference>
<keyword evidence="2" id="KW-1185">Reference proteome</keyword>
<gene>
    <name evidence="1" type="ORF">A4U43_UnF90</name>
</gene>
<dbReference type="Proteomes" id="UP000243459">
    <property type="component" value="Unassembled WGS sequence"/>
</dbReference>
<dbReference type="NCBIfam" id="TIGR01571">
    <property type="entry name" value="A_thal_Cys_rich"/>
    <property type="match status" value="1"/>
</dbReference>
<feature type="non-terminal residue" evidence="1">
    <location>
        <position position="94"/>
    </location>
</feature>
<accession>A0A1R3L7W2</accession>
<dbReference type="InterPro" id="IPR006461">
    <property type="entry name" value="PLAC_motif_containing"/>
</dbReference>
<dbReference type="EMBL" id="KV863312">
    <property type="protein sequence ID" value="ONK55689.1"/>
    <property type="molecule type" value="Genomic_DNA"/>
</dbReference>
<dbReference type="Gramene" id="ONK55689">
    <property type="protein sequence ID" value="ONK55689"/>
    <property type="gene ID" value="A4U43_UnF90"/>
</dbReference>
<dbReference type="OMA" id="DIGGCCL"/>
<evidence type="ECO:0000313" key="2">
    <source>
        <dbReference type="Proteomes" id="UP000243459"/>
    </source>
</evidence>
<reference evidence="2" key="1">
    <citation type="journal article" date="2017" name="Nat. Commun.">
        <title>The asparagus genome sheds light on the origin and evolution of a young Y chromosome.</title>
        <authorList>
            <person name="Harkess A."/>
            <person name="Zhou J."/>
            <person name="Xu C."/>
            <person name="Bowers J.E."/>
            <person name="Van der Hulst R."/>
            <person name="Ayyampalayam S."/>
            <person name="Mercati F."/>
            <person name="Riccardi P."/>
            <person name="McKain M.R."/>
            <person name="Kakrana A."/>
            <person name="Tang H."/>
            <person name="Ray J."/>
            <person name="Groenendijk J."/>
            <person name="Arikit S."/>
            <person name="Mathioni S.M."/>
            <person name="Nakano M."/>
            <person name="Shan H."/>
            <person name="Telgmann-Rauber A."/>
            <person name="Kanno A."/>
            <person name="Yue Z."/>
            <person name="Chen H."/>
            <person name="Li W."/>
            <person name="Chen Y."/>
            <person name="Xu X."/>
            <person name="Zhang Y."/>
            <person name="Luo S."/>
            <person name="Chen H."/>
            <person name="Gao J."/>
            <person name="Mao Z."/>
            <person name="Pires J.C."/>
            <person name="Luo M."/>
            <person name="Kudrna D."/>
            <person name="Wing R.A."/>
            <person name="Meyers B.C."/>
            <person name="Yi K."/>
            <person name="Kong H."/>
            <person name="Lavrijsen P."/>
            <person name="Sunseri F."/>
            <person name="Falavigna A."/>
            <person name="Ye Y."/>
            <person name="Leebens-Mack J.H."/>
            <person name="Chen G."/>
        </authorList>
    </citation>
    <scope>NUCLEOTIDE SEQUENCE [LARGE SCALE GENOMIC DNA]</scope>
    <source>
        <strain evidence="2">cv. DH0086</strain>
    </source>
</reference>
<name>A0A1R3L7W2_ASPOF</name>